<accession>A0ABQ8RWE6</accession>
<dbReference type="PANTHER" id="PTHR47055:SF3">
    <property type="entry name" value="PHORBOL-ESTER_DAG-TYPE DOMAIN-CONTAINING PROTEIN"/>
    <property type="match status" value="1"/>
</dbReference>
<dbReference type="EMBL" id="JAJSOF020000041">
    <property type="protein sequence ID" value="KAJ4425960.1"/>
    <property type="molecule type" value="Genomic_DNA"/>
</dbReference>
<dbReference type="Pfam" id="PF13843">
    <property type="entry name" value="DDE_Tnp_1_7"/>
    <property type="match status" value="1"/>
</dbReference>
<protein>
    <recommendedName>
        <fullName evidence="1">PiggyBac transposable element-derived protein domain-containing protein</fullName>
    </recommendedName>
</protein>
<proteinExistence type="predicted"/>
<sequence>MSNCPIRTKEYLQKQDRGSYEFKTTADKKIVVAKWNDKQVVPAASNAAPVFPVQTARRFSKKYKKRITVSQPRLFQTYNSGMGGVDRADQNISLYRISIKGKKCYFPLICHCIDVCEQNAWHLHKLNKGKMDHRGFR</sequence>
<keyword evidence="3" id="KW-1185">Reference proteome</keyword>
<evidence type="ECO:0000313" key="3">
    <source>
        <dbReference type="Proteomes" id="UP001148838"/>
    </source>
</evidence>
<dbReference type="Proteomes" id="UP001148838">
    <property type="component" value="Unassembled WGS sequence"/>
</dbReference>
<gene>
    <name evidence="2" type="ORF">ANN_27586</name>
</gene>
<dbReference type="InterPro" id="IPR029526">
    <property type="entry name" value="PGBD"/>
</dbReference>
<dbReference type="InterPro" id="IPR052638">
    <property type="entry name" value="PiggyBac_TE-derived"/>
</dbReference>
<name>A0ABQ8RWE6_PERAM</name>
<comment type="caution">
    <text evidence="2">The sequence shown here is derived from an EMBL/GenBank/DDBJ whole genome shotgun (WGS) entry which is preliminary data.</text>
</comment>
<feature type="domain" description="PiggyBac transposable element-derived protein" evidence="1">
    <location>
        <begin position="4"/>
        <end position="121"/>
    </location>
</feature>
<dbReference type="PANTHER" id="PTHR47055">
    <property type="entry name" value="DDE_TNP_1_7 DOMAIN-CONTAINING PROTEIN"/>
    <property type="match status" value="1"/>
</dbReference>
<evidence type="ECO:0000313" key="2">
    <source>
        <dbReference type="EMBL" id="KAJ4425960.1"/>
    </source>
</evidence>
<evidence type="ECO:0000259" key="1">
    <source>
        <dbReference type="Pfam" id="PF13843"/>
    </source>
</evidence>
<reference evidence="2 3" key="1">
    <citation type="journal article" date="2022" name="Allergy">
        <title>Genome assembly and annotation of Periplaneta americana reveal a comprehensive cockroach allergen profile.</title>
        <authorList>
            <person name="Wang L."/>
            <person name="Xiong Q."/>
            <person name="Saelim N."/>
            <person name="Wang L."/>
            <person name="Nong W."/>
            <person name="Wan A.T."/>
            <person name="Shi M."/>
            <person name="Liu X."/>
            <person name="Cao Q."/>
            <person name="Hui J.H.L."/>
            <person name="Sookrung N."/>
            <person name="Leung T.F."/>
            <person name="Tungtrongchitr A."/>
            <person name="Tsui S.K.W."/>
        </authorList>
    </citation>
    <scope>NUCLEOTIDE SEQUENCE [LARGE SCALE GENOMIC DNA]</scope>
    <source>
        <strain evidence="2">PWHHKU_190912</strain>
    </source>
</reference>
<organism evidence="2 3">
    <name type="scientific">Periplaneta americana</name>
    <name type="common">American cockroach</name>
    <name type="synonym">Blatta americana</name>
    <dbReference type="NCBI Taxonomy" id="6978"/>
    <lineage>
        <taxon>Eukaryota</taxon>
        <taxon>Metazoa</taxon>
        <taxon>Ecdysozoa</taxon>
        <taxon>Arthropoda</taxon>
        <taxon>Hexapoda</taxon>
        <taxon>Insecta</taxon>
        <taxon>Pterygota</taxon>
        <taxon>Neoptera</taxon>
        <taxon>Polyneoptera</taxon>
        <taxon>Dictyoptera</taxon>
        <taxon>Blattodea</taxon>
        <taxon>Blattoidea</taxon>
        <taxon>Blattidae</taxon>
        <taxon>Blattinae</taxon>
        <taxon>Periplaneta</taxon>
    </lineage>
</organism>